<dbReference type="SUPFAM" id="SSF51695">
    <property type="entry name" value="PLC-like phosphodiesterases"/>
    <property type="match status" value="1"/>
</dbReference>
<proteinExistence type="predicted"/>
<dbReference type="Proteomes" id="UP000318571">
    <property type="component" value="Chromosome 1"/>
</dbReference>
<dbReference type="EMBL" id="VCGU01000010">
    <property type="protein sequence ID" value="TRY69201.1"/>
    <property type="molecule type" value="Genomic_DNA"/>
</dbReference>
<protein>
    <recommendedName>
        <fullName evidence="3">Phosphatidylinositol-specific phospholipase C X domain-containing protein</fullName>
    </recommendedName>
</protein>
<dbReference type="InterPro" id="IPR017946">
    <property type="entry name" value="PLC-like_Pdiesterase_TIM-brl"/>
</dbReference>
<dbReference type="OMA" id="PRFNWTS"/>
<dbReference type="PANTHER" id="PTHR13593:SF103">
    <property type="entry name" value="RE10370P"/>
    <property type="match status" value="1"/>
</dbReference>
<dbReference type="Gene3D" id="3.20.20.190">
    <property type="entry name" value="Phosphatidylinositol (PI) phosphodiesterase"/>
    <property type="match status" value="1"/>
</dbReference>
<accession>A0A553NUU1</accession>
<gene>
    <name evidence="1" type="ORF">TCAL_10243</name>
</gene>
<dbReference type="AlphaFoldDB" id="A0A553NUU1"/>
<evidence type="ECO:0000313" key="1">
    <source>
        <dbReference type="EMBL" id="TRY69201.1"/>
    </source>
</evidence>
<name>A0A553NUU1_TIGCA</name>
<comment type="caution">
    <text evidence="1">The sequence shown here is derived from an EMBL/GenBank/DDBJ whole genome shotgun (WGS) entry which is preliminary data.</text>
</comment>
<dbReference type="PANTHER" id="PTHR13593">
    <property type="match status" value="1"/>
</dbReference>
<evidence type="ECO:0008006" key="3">
    <source>
        <dbReference type="Google" id="ProtNLM"/>
    </source>
</evidence>
<dbReference type="GO" id="GO:0008081">
    <property type="term" value="F:phosphoric diester hydrolase activity"/>
    <property type="evidence" value="ECO:0007669"/>
    <property type="project" value="InterPro"/>
</dbReference>
<sequence length="401" mass="46664">MGAYLAINSMGFVDENENLIHRRLEVNWYGTDDLGPDSNVWVNVYDQSPEGTTIEPILSAPINGFTNHHNVTDIMLPIVTDEEMRVSQCIFPFWVQLVDGTNQDPLTSPRCLRSQPSWMMDHKEAFADLAIGDLMLIASHDAASYRYYSGEDELTELIAGQIYTQEESLLHQLIWGVRFLDIRVAHYPEFTDEQFWLVHSVALVRSLREGIEQVQKFMRNTEEIVIWDTHTFFREWDDLVHEEYLQILQEEFGSWWVRPSGKGWNLTLGDIWDQDVLVNGQGRMIFINEDADHADPNLFFPNIPEFWGDKDEVEDLKVYLDSVVNVVENTDGDVYRPWRPNCQLTGNVEDFLTQKYSGLREMADVDLTHVYSLHDYFLGTDMIQIAIDRNLNLARQRKLNY</sequence>
<organism evidence="1 2">
    <name type="scientific">Tigriopus californicus</name>
    <name type="common">Marine copepod</name>
    <dbReference type="NCBI Taxonomy" id="6832"/>
    <lineage>
        <taxon>Eukaryota</taxon>
        <taxon>Metazoa</taxon>
        <taxon>Ecdysozoa</taxon>
        <taxon>Arthropoda</taxon>
        <taxon>Crustacea</taxon>
        <taxon>Multicrustacea</taxon>
        <taxon>Hexanauplia</taxon>
        <taxon>Copepoda</taxon>
        <taxon>Harpacticoida</taxon>
        <taxon>Harpacticidae</taxon>
        <taxon>Tigriopus</taxon>
    </lineage>
</organism>
<dbReference type="GO" id="GO:0006629">
    <property type="term" value="P:lipid metabolic process"/>
    <property type="evidence" value="ECO:0007669"/>
    <property type="project" value="InterPro"/>
</dbReference>
<evidence type="ECO:0000313" key="2">
    <source>
        <dbReference type="Proteomes" id="UP000318571"/>
    </source>
</evidence>
<reference evidence="1 2" key="1">
    <citation type="journal article" date="2018" name="Nat. Ecol. Evol.">
        <title>Genomic signatures of mitonuclear coevolution across populations of Tigriopus californicus.</title>
        <authorList>
            <person name="Barreto F.S."/>
            <person name="Watson E.T."/>
            <person name="Lima T.G."/>
            <person name="Willett C.S."/>
            <person name="Edmands S."/>
            <person name="Li W."/>
            <person name="Burton R.S."/>
        </authorList>
    </citation>
    <scope>NUCLEOTIDE SEQUENCE [LARGE SCALE GENOMIC DNA]</scope>
    <source>
        <strain evidence="1 2">San Diego</strain>
    </source>
</reference>
<dbReference type="InterPro" id="IPR051057">
    <property type="entry name" value="PI-PLC_domain"/>
</dbReference>
<keyword evidence="2" id="KW-1185">Reference proteome</keyword>